<protein>
    <submittedName>
        <fullName evidence="1">4-amino-4-deoxychorismate lyase</fullName>
    </submittedName>
</protein>
<reference evidence="1 2" key="1">
    <citation type="journal article" date="2019" name="Nat. Med.">
        <title>A library of human gut bacterial isolates paired with longitudinal multiomics data enables mechanistic microbiome research.</title>
        <authorList>
            <person name="Poyet M."/>
            <person name="Groussin M."/>
            <person name="Gibbons S.M."/>
            <person name="Avila-Pacheco J."/>
            <person name="Jiang X."/>
            <person name="Kearney S.M."/>
            <person name="Perrotta A.R."/>
            <person name="Berdy B."/>
            <person name="Zhao S."/>
            <person name="Lieberman T.D."/>
            <person name="Swanson P.K."/>
            <person name="Smith M."/>
            <person name="Roesemann S."/>
            <person name="Alexander J.E."/>
            <person name="Rich S.A."/>
            <person name="Livny J."/>
            <person name="Vlamakis H."/>
            <person name="Clish C."/>
            <person name="Bullock K."/>
            <person name="Deik A."/>
            <person name="Scott J."/>
            <person name="Pierce K.A."/>
            <person name="Xavier R.J."/>
            <person name="Alm E.J."/>
        </authorList>
    </citation>
    <scope>NUCLEOTIDE SEQUENCE [LARGE SCALE GENOMIC DNA]</scope>
    <source>
        <strain evidence="1 2">BIOML-A10</strain>
    </source>
</reference>
<name>A0A7J4XKR7_9BACE</name>
<sequence>MCPFIESIRIENGVIYNLPYHNERLNRTRNVFWKDCAPINLIDYIRMPHEKGIVKCRIVYEKEIKEIVYAPYSMREIDTLRIVYSDGINYTYKSTDREELNRLYVGRGDADDVLIVRNELITDTSIANVAFYDGCEWHTPQTPLLKGTQRAFLLDRQIIKEKEITLKQLFTYSRITLFNAMIEFGQIEFPVKKHIIV</sequence>
<proteinExistence type="predicted"/>
<dbReference type="RefSeq" id="WP_005932006.1">
    <property type="nucleotide sequence ID" value="NZ_CABKSE010000002.1"/>
</dbReference>
<dbReference type="InterPro" id="IPR043132">
    <property type="entry name" value="BCAT-like_C"/>
</dbReference>
<organism evidence="1 2">
    <name type="scientific">Bacteroides salyersiae</name>
    <dbReference type="NCBI Taxonomy" id="291644"/>
    <lineage>
        <taxon>Bacteria</taxon>
        <taxon>Pseudomonadati</taxon>
        <taxon>Bacteroidota</taxon>
        <taxon>Bacteroidia</taxon>
        <taxon>Bacteroidales</taxon>
        <taxon>Bacteroidaceae</taxon>
        <taxon>Bacteroides</taxon>
    </lineage>
</organism>
<dbReference type="Pfam" id="PF01063">
    <property type="entry name" value="Aminotran_4"/>
    <property type="match status" value="1"/>
</dbReference>
<dbReference type="Gene3D" id="3.30.470.10">
    <property type="match status" value="1"/>
</dbReference>
<dbReference type="InterPro" id="IPR001544">
    <property type="entry name" value="Aminotrans_IV"/>
</dbReference>
<dbReference type="Gene3D" id="3.20.10.10">
    <property type="entry name" value="D-amino Acid Aminotransferase, subunit A, domain 2"/>
    <property type="match status" value="1"/>
</dbReference>
<dbReference type="SUPFAM" id="SSF56752">
    <property type="entry name" value="D-aminoacid aminotransferase-like PLP-dependent enzymes"/>
    <property type="match status" value="1"/>
</dbReference>
<comment type="caution">
    <text evidence="1">The sequence shown here is derived from an EMBL/GenBank/DDBJ whole genome shotgun (WGS) entry which is preliminary data.</text>
</comment>
<dbReference type="Proteomes" id="UP000422221">
    <property type="component" value="Unassembled WGS sequence"/>
</dbReference>
<evidence type="ECO:0000313" key="2">
    <source>
        <dbReference type="Proteomes" id="UP000422221"/>
    </source>
</evidence>
<dbReference type="GO" id="GO:0016829">
    <property type="term" value="F:lyase activity"/>
    <property type="evidence" value="ECO:0007669"/>
    <property type="project" value="UniProtKB-KW"/>
</dbReference>
<dbReference type="InterPro" id="IPR036038">
    <property type="entry name" value="Aminotransferase-like"/>
</dbReference>
<gene>
    <name evidence="1" type="ORF">F3F73_07935</name>
</gene>
<accession>A0A7J4XKR7</accession>
<dbReference type="AlphaFoldDB" id="A0A7J4XKR7"/>
<dbReference type="EMBL" id="VWMK01000006">
    <property type="protein sequence ID" value="KAA3766794.1"/>
    <property type="molecule type" value="Genomic_DNA"/>
</dbReference>
<evidence type="ECO:0000313" key="1">
    <source>
        <dbReference type="EMBL" id="KAA3766794.1"/>
    </source>
</evidence>
<keyword evidence="1" id="KW-0456">Lyase</keyword>
<dbReference type="InterPro" id="IPR043131">
    <property type="entry name" value="BCAT-like_N"/>
</dbReference>